<dbReference type="Proteomes" id="UP000236569">
    <property type="component" value="Unassembled WGS sequence"/>
</dbReference>
<keyword evidence="2" id="KW-1185">Reference proteome</keyword>
<dbReference type="AlphaFoldDB" id="A0A2I9CSF3"/>
<gene>
    <name evidence="1" type="ORF">DAERI_020180</name>
</gene>
<sequence>MKFAGVAYRMYLGVRALRDRATPLLPDRAVPVSGARALWQAVVTDVLNSKAAPFFMAFLPPFVHRVTPAGRGNER</sequence>
<proteinExistence type="predicted"/>
<evidence type="ECO:0000313" key="1">
    <source>
        <dbReference type="EMBL" id="GBF04583.1"/>
    </source>
</evidence>
<name>A0A2I9CSF3_9DEIO</name>
<dbReference type="OrthoDB" id="9784202at2"/>
<comment type="caution">
    <text evidence="1">The sequence shown here is derived from an EMBL/GenBank/DDBJ whole genome shotgun (WGS) entry which is preliminary data.</text>
</comment>
<dbReference type="EMBL" id="BFAG01000002">
    <property type="protein sequence ID" value="GBF04583.1"/>
    <property type="molecule type" value="Genomic_DNA"/>
</dbReference>
<evidence type="ECO:0000313" key="2">
    <source>
        <dbReference type="Proteomes" id="UP000236569"/>
    </source>
</evidence>
<reference evidence="2" key="1">
    <citation type="submission" date="2018-01" db="EMBL/GenBank/DDBJ databases">
        <title>Draft Genome Sequence of the Radioresistant Bacterium Deinococcus aerius TR0125, Isolated from the Higher Atmosphere above Japan.</title>
        <authorList>
            <person name="Satoh K."/>
            <person name="Arai H."/>
            <person name="Sanzen T."/>
            <person name="Kawaguchi Y."/>
            <person name="Hayashi H."/>
            <person name="Yokobori S."/>
            <person name="Yamagishi A."/>
            <person name="Oono Y."/>
            <person name="Narumi I."/>
        </authorList>
    </citation>
    <scope>NUCLEOTIDE SEQUENCE [LARGE SCALE GENOMIC DNA]</scope>
    <source>
        <strain evidence="2">TR0125</strain>
    </source>
</reference>
<protein>
    <submittedName>
        <fullName evidence="1">Lysine exporter protein</fullName>
    </submittedName>
</protein>
<accession>A0A2I9CSF3</accession>
<organism evidence="1 2">
    <name type="scientific">Deinococcus aerius</name>
    <dbReference type="NCBI Taxonomy" id="200253"/>
    <lineage>
        <taxon>Bacteria</taxon>
        <taxon>Thermotogati</taxon>
        <taxon>Deinococcota</taxon>
        <taxon>Deinococci</taxon>
        <taxon>Deinococcales</taxon>
        <taxon>Deinococcaceae</taxon>
        <taxon>Deinococcus</taxon>
    </lineage>
</organism>